<dbReference type="RefSeq" id="WP_066331895.1">
    <property type="nucleotide sequence ID" value="NZ_CP017688.1"/>
</dbReference>
<protein>
    <recommendedName>
        <fullName evidence="3">MmcQ-like protein</fullName>
    </recommendedName>
</protein>
<proteinExistence type="predicted"/>
<dbReference type="InterPro" id="IPR038056">
    <property type="entry name" value="YjbR-like_sf"/>
</dbReference>
<dbReference type="Gene3D" id="3.90.1150.30">
    <property type="match status" value="1"/>
</dbReference>
<dbReference type="SUPFAM" id="SSF142906">
    <property type="entry name" value="YjbR-like"/>
    <property type="match status" value="1"/>
</dbReference>
<sequence>MDLENYYNYCLSKKGVTADFPFGVHTLVFKVGSKMVALTSLPLWEAGTPKLPKKQQATIG</sequence>
<accession>A0A1B9E958</accession>
<evidence type="ECO:0000313" key="1">
    <source>
        <dbReference type="EMBL" id="OCB78479.1"/>
    </source>
</evidence>
<gene>
    <name evidence="1" type="ORF">LPBF_02140</name>
</gene>
<dbReference type="EMBL" id="LVEP01000005">
    <property type="protein sequence ID" value="OCB78479.1"/>
    <property type="molecule type" value="Genomic_DNA"/>
</dbReference>
<evidence type="ECO:0000313" key="2">
    <source>
        <dbReference type="Proteomes" id="UP000093510"/>
    </source>
</evidence>
<dbReference type="Proteomes" id="UP000093510">
    <property type="component" value="Unassembled WGS sequence"/>
</dbReference>
<keyword evidence="2" id="KW-1185">Reference proteome</keyword>
<name>A0A1B9E958_9FLAO</name>
<organism evidence="1 2">
    <name type="scientific">Flavobacterium crassostreae</name>
    <dbReference type="NCBI Taxonomy" id="1763534"/>
    <lineage>
        <taxon>Bacteria</taxon>
        <taxon>Pseudomonadati</taxon>
        <taxon>Bacteroidota</taxon>
        <taxon>Flavobacteriia</taxon>
        <taxon>Flavobacteriales</taxon>
        <taxon>Flavobacteriaceae</taxon>
        <taxon>Flavobacterium</taxon>
    </lineage>
</organism>
<dbReference type="AlphaFoldDB" id="A0A1B9E958"/>
<dbReference type="STRING" id="1763534.GCA_001831475_00486"/>
<reference evidence="1 2" key="1">
    <citation type="submission" date="2016-03" db="EMBL/GenBank/DDBJ databases">
        <authorList>
            <person name="Ploux O."/>
        </authorList>
    </citation>
    <scope>NUCLEOTIDE SEQUENCE [LARGE SCALE GENOMIC DNA]</scope>
    <source>
        <strain evidence="1 2">LPB0076</strain>
    </source>
</reference>
<comment type="caution">
    <text evidence="1">The sequence shown here is derived from an EMBL/GenBank/DDBJ whole genome shotgun (WGS) entry which is preliminary data.</text>
</comment>
<evidence type="ECO:0008006" key="3">
    <source>
        <dbReference type="Google" id="ProtNLM"/>
    </source>
</evidence>